<dbReference type="NCBIfam" id="TIGR02467">
    <property type="entry name" value="CbiE"/>
    <property type="match status" value="1"/>
</dbReference>
<keyword evidence="5" id="KW-0949">S-adenosyl-L-methionine</keyword>
<dbReference type="PROSITE" id="PS00840">
    <property type="entry name" value="SUMT_2"/>
    <property type="match status" value="1"/>
</dbReference>
<keyword evidence="4 6" id="KW-0808">Transferase</keyword>
<dbReference type="Gene3D" id="3.30.950.10">
    <property type="entry name" value="Methyltransferase, Cobalt-precorrin-4 Transmethylase, Domain 2"/>
    <property type="match status" value="1"/>
</dbReference>
<dbReference type="Pfam" id="PF00590">
    <property type="entry name" value="TP_methylase"/>
    <property type="match status" value="1"/>
</dbReference>
<dbReference type="InterPro" id="IPR014776">
    <property type="entry name" value="4pyrrole_Mease_sub2"/>
</dbReference>
<dbReference type="SUPFAM" id="SSF53790">
    <property type="entry name" value="Tetrapyrrole methylase"/>
    <property type="match status" value="1"/>
</dbReference>
<evidence type="ECO:0000313" key="8">
    <source>
        <dbReference type="EMBL" id="MFC4804488.1"/>
    </source>
</evidence>
<sequence>MICVVGMGPGTSGFITEGARLKLEKADHIIGHARHKKDMEPVLGRKVDEYISLQELKTYLLERADEEVVVLASGDPCIYGIAEYLSRFASQEGLGIEVINGISSIQYLFSKIGLSMNEVYLTSSHGKNPDFDLMASLSKVSMVTDEKIGPFEIAQEMLKRGKNKKMYIGENLAYEKERITACFADEVECRSYDMNVTIMIEQ</sequence>
<keyword evidence="9" id="KW-1185">Reference proteome</keyword>
<accession>A0ABV9QKR2</accession>
<comment type="similarity">
    <text evidence="6">Belongs to the precorrin methyltransferase family.</text>
</comment>
<comment type="pathway">
    <text evidence="1">Cofactor biosynthesis; adenosylcobalamin biosynthesis.</text>
</comment>
<evidence type="ECO:0000313" key="9">
    <source>
        <dbReference type="Proteomes" id="UP001595916"/>
    </source>
</evidence>
<dbReference type="EMBL" id="JBHSHL010000015">
    <property type="protein sequence ID" value="MFC4804488.1"/>
    <property type="molecule type" value="Genomic_DNA"/>
</dbReference>
<dbReference type="PANTHER" id="PTHR43182:SF1">
    <property type="entry name" value="COBALT-PRECORRIN-7 C(5)-METHYLTRANSFERASE"/>
    <property type="match status" value="1"/>
</dbReference>
<dbReference type="Proteomes" id="UP001595916">
    <property type="component" value="Unassembled WGS sequence"/>
</dbReference>
<feature type="domain" description="Tetrapyrrole methylase" evidence="7">
    <location>
        <begin position="1"/>
        <end position="187"/>
    </location>
</feature>
<dbReference type="Gene3D" id="3.40.1010.10">
    <property type="entry name" value="Cobalt-precorrin-4 Transmethylase, Domain 1"/>
    <property type="match status" value="1"/>
</dbReference>
<keyword evidence="3 6" id="KW-0489">Methyltransferase</keyword>
<dbReference type="CDD" id="cd11644">
    <property type="entry name" value="Precorrin-6Y-MT"/>
    <property type="match status" value="1"/>
</dbReference>
<comment type="caution">
    <text evidence="8">The sequence shown here is derived from an EMBL/GenBank/DDBJ whole genome shotgun (WGS) entry which is preliminary data.</text>
</comment>
<gene>
    <name evidence="8" type="primary">cbiE</name>
    <name evidence="8" type="ORF">ACFO4R_05265</name>
</gene>
<evidence type="ECO:0000256" key="4">
    <source>
        <dbReference type="ARBA" id="ARBA00022679"/>
    </source>
</evidence>
<evidence type="ECO:0000256" key="6">
    <source>
        <dbReference type="RuleBase" id="RU003960"/>
    </source>
</evidence>
<dbReference type="InterPro" id="IPR035996">
    <property type="entry name" value="4pyrrol_Methylase_sf"/>
</dbReference>
<dbReference type="PANTHER" id="PTHR43182">
    <property type="entry name" value="COBALT-PRECORRIN-6B C(15)-METHYLTRANSFERASE (DECARBOXYLATING)"/>
    <property type="match status" value="1"/>
</dbReference>
<dbReference type="InterPro" id="IPR014777">
    <property type="entry name" value="4pyrrole_Mease_sub1"/>
</dbReference>
<evidence type="ECO:0000256" key="2">
    <source>
        <dbReference type="ARBA" id="ARBA00022573"/>
    </source>
</evidence>
<proteinExistence type="inferred from homology"/>
<dbReference type="InterPro" id="IPR012818">
    <property type="entry name" value="CbiE"/>
</dbReference>
<evidence type="ECO:0000256" key="3">
    <source>
        <dbReference type="ARBA" id="ARBA00022603"/>
    </source>
</evidence>
<protein>
    <submittedName>
        <fullName evidence="8">Precorrin-6y C5,15-methyltransferase (Decarboxylating) subunit CbiE</fullName>
    </submittedName>
</protein>
<keyword evidence="2" id="KW-0169">Cobalamin biosynthesis</keyword>
<evidence type="ECO:0000259" key="7">
    <source>
        <dbReference type="Pfam" id="PF00590"/>
    </source>
</evidence>
<dbReference type="InterPro" id="IPR050714">
    <property type="entry name" value="Cobalamin_biosynth_MTase"/>
</dbReference>
<reference evidence="9" key="1">
    <citation type="journal article" date="2019" name="Int. J. Syst. Evol. Microbiol.">
        <title>The Global Catalogue of Microorganisms (GCM) 10K type strain sequencing project: providing services to taxonomists for standard genome sequencing and annotation.</title>
        <authorList>
            <consortium name="The Broad Institute Genomics Platform"/>
            <consortium name="The Broad Institute Genome Sequencing Center for Infectious Disease"/>
            <person name="Wu L."/>
            <person name="Ma J."/>
        </authorList>
    </citation>
    <scope>NUCLEOTIDE SEQUENCE [LARGE SCALE GENOMIC DNA]</scope>
    <source>
        <strain evidence="9">CCUG 46385</strain>
    </source>
</reference>
<dbReference type="RefSeq" id="WP_379787998.1">
    <property type="nucleotide sequence ID" value="NZ_JBHSHL010000015.1"/>
</dbReference>
<evidence type="ECO:0000256" key="5">
    <source>
        <dbReference type="ARBA" id="ARBA00022691"/>
    </source>
</evidence>
<name>A0ABV9QKR2_9FIRM</name>
<evidence type="ECO:0000256" key="1">
    <source>
        <dbReference type="ARBA" id="ARBA00004953"/>
    </source>
</evidence>
<organism evidence="8 9">
    <name type="scientific">Filifactor villosus</name>
    <dbReference type="NCBI Taxonomy" id="29374"/>
    <lineage>
        <taxon>Bacteria</taxon>
        <taxon>Bacillati</taxon>
        <taxon>Bacillota</taxon>
        <taxon>Clostridia</taxon>
        <taxon>Peptostreptococcales</taxon>
        <taxon>Filifactoraceae</taxon>
        <taxon>Filifactor</taxon>
    </lineage>
</organism>
<dbReference type="InterPro" id="IPR003043">
    <property type="entry name" value="Uropor_MeTrfase_CS"/>
</dbReference>
<dbReference type="InterPro" id="IPR000878">
    <property type="entry name" value="4pyrrol_Mease"/>
</dbReference>